<evidence type="ECO:0000313" key="6">
    <source>
        <dbReference type="Proteomes" id="UP000238563"/>
    </source>
</evidence>
<dbReference type="AlphaFoldDB" id="A0A2S9JXP4"/>
<dbReference type="GO" id="GO:0016746">
    <property type="term" value="F:acyltransferase activity"/>
    <property type="evidence" value="ECO:0007669"/>
    <property type="project" value="UniProtKB-KW"/>
</dbReference>
<keyword evidence="6" id="KW-1185">Reference proteome</keyword>
<comment type="caution">
    <text evidence="5">The sequence shown here is derived from an EMBL/GenBank/DDBJ whole genome shotgun (WGS) entry which is preliminary data.</text>
</comment>
<keyword evidence="3" id="KW-0677">Repeat</keyword>
<dbReference type="InterPro" id="IPR018357">
    <property type="entry name" value="Hexapep_transf_CS"/>
</dbReference>
<dbReference type="PROSITE" id="PS00101">
    <property type="entry name" value="HEXAPEP_TRANSFERASES"/>
    <property type="match status" value="1"/>
</dbReference>
<evidence type="ECO:0000256" key="2">
    <source>
        <dbReference type="ARBA" id="ARBA00022679"/>
    </source>
</evidence>
<dbReference type="RefSeq" id="WP_105732348.1">
    <property type="nucleotide sequence ID" value="NZ_PVBT01000001.1"/>
</dbReference>
<evidence type="ECO:0000256" key="4">
    <source>
        <dbReference type="ARBA" id="ARBA00023315"/>
    </source>
</evidence>
<dbReference type="Proteomes" id="UP000238563">
    <property type="component" value="Unassembled WGS sequence"/>
</dbReference>
<evidence type="ECO:0000313" key="5">
    <source>
        <dbReference type="EMBL" id="PRD58108.1"/>
    </source>
</evidence>
<dbReference type="PANTHER" id="PTHR43300:SF11">
    <property type="entry name" value="ACETYLTRANSFERASE RV3034C-RELATED"/>
    <property type="match status" value="1"/>
</dbReference>
<dbReference type="SUPFAM" id="SSF51161">
    <property type="entry name" value="Trimeric LpxA-like enzymes"/>
    <property type="match status" value="1"/>
</dbReference>
<dbReference type="Gene3D" id="2.160.10.10">
    <property type="entry name" value="Hexapeptide repeat proteins"/>
    <property type="match status" value="1"/>
</dbReference>
<dbReference type="NCBIfam" id="TIGR03308">
    <property type="entry name" value="phn_thr-fam"/>
    <property type="match status" value="1"/>
</dbReference>
<reference evidence="5 6" key="1">
    <citation type="submission" date="2018-02" db="EMBL/GenBank/DDBJ databases">
        <title>The draft genome of Phyllobacterium myrsinacearum DSM5892.</title>
        <authorList>
            <person name="Li L."/>
            <person name="Liu L."/>
            <person name="Zhang X."/>
            <person name="Wang T."/>
        </authorList>
    </citation>
    <scope>NUCLEOTIDE SEQUENCE [LARGE SCALE GENOMIC DNA]</scope>
    <source>
        <strain evidence="5 6">DSM 5892</strain>
    </source>
</reference>
<dbReference type="PANTHER" id="PTHR43300">
    <property type="entry name" value="ACETYLTRANSFERASE"/>
    <property type="match status" value="1"/>
</dbReference>
<gene>
    <name evidence="5" type="ORF">C5750_02925</name>
</gene>
<dbReference type="OrthoDB" id="9815592at2"/>
<evidence type="ECO:0000256" key="1">
    <source>
        <dbReference type="ARBA" id="ARBA00007274"/>
    </source>
</evidence>
<dbReference type="InterPro" id="IPR050179">
    <property type="entry name" value="Trans_hexapeptide_repeat"/>
</dbReference>
<keyword evidence="2 5" id="KW-0808">Transferase</keyword>
<dbReference type="InterPro" id="IPR017694">
    <property type="entry name" value="Phosphonate_tfrase_rpt"/>
</dbReference>
<dbReference type="InterPro" id="IPR011004">
    <property type="entry name" value="Trimer_LpxA-like_sf"/>
</dbReference>
<organism evidence="5 6">
    <name type="scientific">Phyllobacterium myrsinacearum</name>
    <dbReference type="NCBI Taxonomy" id="28101"/>
    <lineage>
        <taxon>Bacteria</taxon>
        <taxon>Pseudomonadati</taxon>
        <taxon>Pseudomonadota</taxon>
        <taxon>Alphaproteobacteria</taxon>
        <taxon>Hyphomicrobiales</taxon>
        <taxon>Phyllobacteriaceae</taxon>
        <taxon>Phyllobacterium</taxon>
    </lineage>
</organism>
<dbReference type="Pfam" id="PF00132">
    <property type="entry name" value="Hexapep"/>
    <property type="match status" value="1"/>
</dbReference>
<comment type="similarity">
    <text evidence="1">Belongs to the transferase hexapeptide repeat family.</text>
</comment>
<keyword evidence="4" id="KW-0012">Acyltransferase</keyword>
<name>A0A2S9JXP4_9HYPH</name>
<sequence>MTRLSPTPLIHATAHVEDSELGRYTEISERCRISETKLDDYSYIMQDGAVWCATIGKFANIAASVRINATNHPTWRATLHHFTYRAGDYWDDAGPEESFFEWRRTNQVRIGHDVWIGHGATVLPGVTVGNGAVIGAGAVVSRDVDPYTIVGGVPARKIRDRFDKNTAERLQTLAWWDWDHARLRGALDDFRALDIEAFLEKHSG</sequence>
<accession>A0A2S9JXP4</accession>
<proteinExistence type="inferred from homology"/>
<evidence type="ECO:0000256" key="3">
    <source>
        <dbReference type="ARBA" id="ARBA00022737"/>
    </source>
</evidence>
<dbReference type="InterPro" id="IPR001451">
    <property type="entry name" value="Hexapep"/>
</dbReference>
<protein>
    <submittedName>
        <fullName evidence="5">Acetyltransferase</fullName>
    </submittedName>
</protein>
<dbReference type="CDD" id="cd03349">
    <property type="entry name" value="LbH_XAT"/>
    <property type="match status" value="1"/>
</dbReference>
<dbReference type="EMBL" id="PVBT01000001">
    <property type="protein sequence ID" value="PRD58108.1"/>
    <property type="molecule type" value="Genomic_DNA"/>
</dbReference>